<dbReference type="Proteomes" id="UP000651837">
    <property type="component" value="Unassembled WGS sequence"/>
</dbReference>
<reference evidence="3 4" key="1">
    <citation type="submission" date="2018-05" db="EMBL/GenBank/DDBJ databases">
        <title>Genomic Encyclopedia of Archaeal and Bacterial Type Strains, Phase II (KMG-II): from individual species to whole genera.</title>
        <authorList>
            <person name="Goeker M."/>
        </authorList>
    </citation>
    <scope>NUCLEOTIDE SEQUENCE [LARGE SCALE GENOMIC DNA]</scope>
    <source>
        <strain evidence="3 4">DSM 23514</strain>
    </source>
</reference>
<evidence type="ECO:0000313" key="3">
    <source>
        <dbReference type="EMBL" id="PWK24605.1"/>
    </source>
</evidence>
<dbReference type="EMBL" id="JACWLN010000001">
    <property type="protein sequence ID" value="MBD1259051.1"/>
    <property type="molecule type" value="Genomic_DNA"/>
</dbReference>
<dbReference type="EMBL" id="QGGQ01000002">
    <property type="protein sequence ID" value="PWK24605.1"/>
    <property type="molecule type" value="Genomic_DNA"/>
</dbReference>
<sequence length="161" mass="16824">MKNLIFVITLVLISNAYAQNGLENTNVFLRVYDLEGKKISKGKVLSILDTSLQLVRNGQPMEIPVRSIGSVKTKHSGGNNVLIGAVVGAGTMAVVGVATADPDAWILAYNAGEGAAAGALLGGTLGAMVGGITILFKNTNSYEINGDTAKWKAFTEMIVNN</sequence>
<keyword evidence="1" id="KW-0732">Signal</keyword>
<keyword evidence="5" id="KW-1185">Reference proteome</keyword>
<dbReference type="Proteomes" id="UP000245667">
    <property type="component" value="Unassembled WGS sequence"/>
</dbReference>
<organism evidence="3 4">
    <name type="scientific">Maribacter polysiphoniae</name>
    <dbReference type="NCBI Taxonomy" id="429344"/>
    <lineage>
        <taxon>Bacteria</taxon>
        <taxon>Pseudomonadati</taxon>
        <taxon>Bacteroidota</taxon>
        <taxon>Flavobacteriia</taxon>
        <taxon>Flavobacteriales</taxon>
        <taxon>Flavobacteriaceae</taxon>
        <taxon>Maribacter</taxon>
    </lineage>
</organism>
<evidence type="ECO:0000256" key="1">
    <source>
        <dbReference type="SAM" id="SignalP"/>
    </source>
</evidence>
<gene>
    <name evidence="2" type="ORF">HZY62_00500</name>
    <name evidence="3" type="ORF">LX92_00969</name>
</gene>
<feature type="signal peptide" evidence="1">
    <location>
        <begin position="1"/>
        <end position="18"/>
    </location>
</feature>
<feature type="chain" id="PRO_5016421523" evidence="1">
    <location>
        <begin position="19"/>
        <end position="161"/>
    </location>
</feature>
<dbReference type="AlphaFoldDB" id="A0A316E3H8"/>
<protein>
    <submittedName>
        <fullName evidence="3">Uncharacterized protein</fullName>
    </submittedName>
</protein>
<proteinExistence type="predicted"/>
<dbReference type="RefSeq" id="WP_109649163.1">
    <property type="nucleotide sequence ID" value="NZ_JACWLN010000001.1"/>
</dbReference>
<evidence type="ECO:0000313" key="4">
    <source>
        <dbReference type="Proteomes" id="UP000245667"/>
    </source>
</evidence>
<name>A0A316E3H8_9FLAO</name>
<accession>A0A316E3H8</accession>
<comment type="caution">
    <text evidence="3">The sequence shown here is derived from an EMBL/GenBank/DDBJ whole genome shotgun (WGS) entry which is preliminary data.</text>
</comment>
<evidence type="ECO:0000313" key="5">
    <source>
        <dbReference type="Proteomes" id="UP000651837"/>
    </source>
</evidence>
<dbReference type="OrthoDB" id="1179353at2"/>
<evidence type="ECO:0000313" key="2">
    <source>
        <dbReference type="EMBL" id="MBD1259051.1"/>
    </source>
</evidence>
<reference evidence="2 5" key="2">
    <citation type="submission" date="2020-07" db="EMBL/GenBank/DDBJ databases">
        <title>The draft genome sequence of Maribacter polysiphoniae KCTC 22021.</title>
        <authorList>
            <person name="Mu L."/>
        </authorList>
    </citation>
    <scope>NUCLEOTIDE SEQUENCE [LARGE SCALE GENOMIC DNA]</scope>
    <source>
        <strain evidence="2 5">KCTC 22021</strain>
    </source>
</reference>